<dbReference type="STRING" id="1802438.A2571_02655"/>
<evidence type="ECO:0000256" key="8">
    <source>
        <dbReference type="ARBA" id="ARBA00023306"/>
    </source>
</evidence>
<feature type="binding site" evidence="10">
    <location>
        <position position="199"/>
    </location>
    <ligand>
        <name>UDP-N-acetyl-alpha-D-glucosamine</name>
        <dbReference type="ChEBI" id="CHEBI:57705"/>
    </ligand>
</feature>
<dbReference type="GO" id="GO:0050511">
    <property type="term" value="F:undecaprenyldiphospho-muramoylpentapeptide beta-N-acetylglucosaminyltransferase activity"/>
    <property type="evidence" value="ECO:0007669"/>
    <property type="project" value="UniProtKB-UniRule"/>
</dbReference>
<feature type="transmembrane region" description="Helical" evidence="11">
    <location>
        <begin position="75"/>
        <end position="93"/>
    </location>
</feature>
<evidence type="ECO:0000256" key="11">
    <source>
        <dbReference type="SAM" id="Phobius"/>
    </source>
</evidence>
<dbReference type="GO" id="GO:0008360">
    <property type="term" value="P:regulation of cell shape"/>
    <property type="evidence" value="ECO:0007669"/>
    <property type="project" value="UniProtKB-KW"/>
</dbReference>
<comment type="similarity">
    <text evidence="10">Belongs to the glycosyltransferase 28 family. MurG subfamily.</text>
</comment>
<evidence type="ECO:0000256" key="3">
    <source>
        <dbReference type="ARBA" id="ARBA00022676"/>
    </source>
</evidence>
<keyword evidence="3 10" id="KW-0328">Glycosyltransferase</keyword>
<dbReference type="Pfam" id="PF04101">
    <property type="entry name" value="Glyco_tran_28_C"/>
    <property type="match status" value="1"/>
</dbReference>
<dbReference type="PANTHER" id="PTHR21015:SF27">
    <property type="entry name" value="UDP-N-ACETYLGLUCOSAMINE--N-ACETYLMURAMYL-(PENTAPEPTIDE) PYROPHOSPHORYL-UNDECAPRENOL N-ACETYLGLUCOSAMINE TRANSFERASE"/>
    <property type="match status" value="1"/>
</dbReference>
<keyword evidence="7 10" id="KW-0472">Membrane</keyword>
<comment type="function">
    <text evidence="10">Cell wall formation. Catalyzes the transfer of a GlcNAc subunit on undecaprenyl-pyrophosphoryl-MurNAc-pentapeptide (lipid intermediate I) to form undecaprenyl-pyrophosphoryl-MurNAc-(pentapeptide)GlcNAc (lipid intermediate II).</text>
</comment>
<keyword evidence="11" id="KW-0812">Transmembrane</keyword>
<feature type="binding site" evidence="10">
    <location>
        <begin position="10"/>
        <end position="12"/>
    </location>
    <ligand>
        <name>UDP-N-acetyl-alpha-D-glucosamine</name>
        <dbReference type="ChEBI" id="CHEBI:57705"/>
    </ligand>
</feature>
<keyword evidence="9 10" id="KW-0961">Cell wall biogenesis/degradation</keyword>
<evidence type="ECO:0000256" key="1">
    <source>
        <dbReference type="ARBA" id="ARBA00022475"/>
    </source>
</evidence>
<keyword evidence="1 10" id="KW-1003">Cell membrane</keyword>
<evidence type="ECO:0000256" key="10">
    <source>
        <dbReference type="HAMAP-Rule" id="MF_00033"/>
    </source>
</evidence>
<evidence type="ECO:0000313" key="15">
    <source>
        <dbReference type="Proteomes" id="UP000177043"/>
    </source>
</evidence>
<keyword evidence="2 10" id="KW-0132">Cell division</keyword>
<dbReference type="GO" id="GO:0051991">
    <property type="term" value="F:UDP-N-acetyl-D-glucosamine:N-acetylmuramoyl-L-alanyl-D-glutamyl-meso-2,6-diaminopimelyl-D-alanyl-D-alanine-diphosphoundecaprenol 4-beta-N-acetylglucosaminlytransferase activity"/>
    <property type="evidence" value="ECO:0007669"/>
    <property type="project" value="RHEA"/>
</dbReference>
<evidence type="ECO:0000259" key="13">
    <source>
        <dbReference type="Pfam" id="PF04101"/>
    </source>
</evidence>
<feature type="binding site" evidence="10">
    <location>
        <position position="169"/>
    </location>
    <ligand>
        <name>UDP-N-acetyl-alpha-D-glucosamine</name>
        <dbReference type="ChEBI" id="CHEBI:57705"/>
    </ligand>
</feature>
<comment type="caution">
    <text evidence="14">The sequence shown here is derived from an EMBL/GenBank/DDBJ whole genome shotgun (WGS) entry which is preliminary data.</text>
</comment>
<dbReference type="HAMAP" id="MF_00033">
    <property type="entry name" value="MurG"/>
    <property type="match status" value="1"/>
</dbReference>
<gene>
    <name evidence="10" type="primary">murG</name>
    <name evidence="14" type="ORF">A2571_02655</name>
</gene>
<dbReference type="GO" id="GO:0071555">
    <property type="term" value="P:cell wall organization"/>
    <property type="evidence" value="ECO:0007669"/>
    <property type="project" value="UniProtKB-KW"/>
</dbReference>
<dbReference type="AlphaFoldDB" id="A0A1G2QDI2"/>
<feature type="domain" description="Glycosyltransferase family 28 N-terminal" evidence="12">
    <location>
        <begin position="3"/>
        <end position="146"/>
    </location>
</feature>
<feature type="domain" description="Glycosyl transferase family 28 C-terminal" evidence="13">
    <location>
        <begin position="192"/>
        <end position="353"/>
    </location>
</feature>
<comment type="catalytic activity">
    <reaction evidence="10">
        <text>di-trans,octa-cis-undecaprenyl diphospho-N-acetyl-alpha-D-muramoyl-L-alanyl-D-glutamyl-meso-2,6-diaminopimeloyl-D-alanyl-D-alanine + UDP-N-acetyl-alpha-D-glucosamine = di-trans,octa-cis-undecaprenyl diphospho-[N-acetyl-alpha-D-glucosaminyl-(1-&gt;4)]-N-acetyl-alpha-D-muramoyl-L-alanyl-D-glutamyl-meso-2,6-diaminopimeloyl-D-alanyl-D-alanine + UDP + H(+)</text>
        <dbReference type="Rhea" id="RHEA:31227"/>
        <dbReference type="ChEBI" id="CHEBI:15378"/>
        <dbReference type="ChEBI" id="CHEBI:57705"/>
        <dbReference type="ChEBI" id="CHEBI:58223"/>
        <dbReference type="ChEBI" id="CHEBI:61387"/>
        <dbReference type="ChEBI" id="CHEBI:61388"/>
        <dbReference type="EC" id="2.4.1.227"/>
    </reaction>
</comment>
<dbReference type="Gene3D" id="3.40.50.2000">
    <property type="entry name" value="Glycogen Phosphorylase B"/>
    <property type="match status" value="2"/>
</dbReference>
<evidence type="ECO:0000259" key="12">
    <source>
        <dbReference type="Pfam" id="PF03033"/>
    </source>
</evidence>
<dbReference type="UniPathway" id="UPA00219"/>
<dbReference type="GO" id="GO:0005975">
    <property type="term" value="P:carbohydrate metabolic process"/>
    <property type="evidence" value="ECO:0007669"/>
    <property type="project" value="InterPro"/>
</dbReference>
<comment type="caution">
    <text evidence="10">Lacks conserved residue(s) required for the propagation of feature annotation.</text>
</comment>
<dbReference type="EC" id="2.4.1.227" evidence="10"/>
<protein>
    <recommendedName>
        <fullName evidence="10">UDP-N-acetylglucosamine--N-acetylmuramyl-(pentapeptide) pyrophosphoryl-undecaprenol N-acetylglucosamine transferase</fullName>
        <ecNumber evidence="10">2.4.1.227</ecNumber>
    </recommendedName>
    <alternativeName>
        <fullName evidence="10">Undecaprenyl-PP-MurNAc-pentapeptide-UDPGlcNAc GlcNAc transferase</fullName>
    </alternativeName>
</protein>
<reference evidence="14 15" key="1">
    <citation type="journal article" date="2016" name="Nat. Commun.">
        <title>Thousands of microbial genomes shed light on interconnected biogeochemical processes in an aquifer system.</title>
        <authorList>
            <person name="Anantharaman K."/>
            <person name="Brown C.T."/>
            <person name="Hug L.A."/>
            <person name="Sharon I."/>
            <person name="Castelle C.J."/>
            <person name="Probst A.J."/>
            <person name="Thomas B.C."/>
            <person name="Singh A."/>
            <person name="Wilkins M.J."/>
            <person name="Karaoz U."/>
            <person name="Brodie E.L."/>
            <person name="Williams K.H."/>
            <person name="Hubbard S.S."/>
            <person name="Banfield J.F."/>
        </authorList>
    </citation>
    <scope>NUCLEOTIDE SEQUENCE [LARGE SCALE GENOMIC DNA]</scope>
</reference>
<keyword evidence="5 10" id="KW-0133">Cell shape</keyword>
<proteinExistence type="inferred from homology"/>
<dbReference type="InterPro" id="IPR006009">
    <property type="entry name" value="GlcNAc_MurG"/>
</dbReference>
<dbReference type="Proteomes" id="UP000177043">
    <property type="component" value="Unassembled WGS sequence"/>
</dbReference>
<dbReference type="Pfam" id="PF03033">
    <property type="entry name" value="Glyco_transf_28"/>
    <property type="match status" value="1"/>
</dbReference>
<evidence type="ECO:0000256" key="5">
    <source>
        <dbReference type="ARBA" id="ARBA00022960"/>
    </source>
</evidence>
<evidence type="ECO:0000256" key="2">
    <source>
        <dbReference type="ARBA" id="ARBA00022618"/>
    </source>
</evidence>
<name>A0A1G2QDI2_9BACT</name>
<dbReference type="EMBL" id="MHTJ01000003">
    <property type="protein sequence ID" value="OHA58645.1"/>
    <property type="molecule type" value="Genomic_DNA"/>
</dbReference>
<keyword evidence="8 10" id="KW-0131">Cell cycle</keyword>
<comment type="subcellular location">
    <subcellularLocation>
        <location evidence="10">Cell membrane</location>
        <topology evidence="10">Peripheral membrane protein</topology>
        <orientation evidence="10">Cytoplasmic side</orientation>
    </subcellularLocation>
</comment>
<dbReference type="SUPFAM" id="SSF53756">
    <property type="entry name" value="UDP-Glycosyltransferase/glycogen phosphorylase"/>
    <property type="match status" value="1"/>
</dbReference>
<accession>A0A1G2QDI2</accession>
<dbReference type="InterPro" id="IPR007235">
    <property type="entry name" value="Glyco_trans_28_C"/>
</dbReference>
<comment type="pathway">
    <text evidence="10">Cell wall biogenesis; peptidoglycan biosynthesis.</text>
</comment>
<keyword evidence="4 10" id="KW-0808">Transferase</keyword>
<evidence type="ECO:0000256" key="7">
    <source>
        <dbReference type="ARBA" id="ARBA00023136"/>
    </source>
</evidence>
<evidence type="ECO:0000313" key="14">
    <source>
        <dbReference type="EMBL" id="OHA58645.1"/>
    </source>
</evidence>
<dbReference type="GO" id="GO:0005886">
    <property type="term" value="C:plasma membrane"/>
    <property type="evidence" value="ECO:0007669"/>
    <property type="project" value="UniProtKB-SubCell"/>
</dbReference>
<feature type="binding site" evidence="10">
    <location>
        <position position="303"/>
    </location>
    <ligand>
        <name>UDP-N-acetyl-alpha-D-glucosamine</name>
        <dbReference type="ChEBI" id="CHEBI:57705"/>
    </ligand>
</feature>
<keyword evidence="11" id="KW-1133">Transmembrane helix</keyword>
<dbReference type="CDD" id="cd03785">
    <property type="entry name" value="GT28_MurG"/>
    <property type="match status" value="1"/>
</dbReference>
<dbReference type="PANTHER" id="PTHR21015">
    <property type="entry name" value="UDP-N-ACETYLGLUCOSAMINE--N-ACETYLMURAMYL-(PENTAPEPTIDE) PYROPHOSPHORYL-UNDECAPRENOL N-ACETYLGLUCOSAMINE TRANSFERASE 1"/>
    <property type="match status" value="1"/>
</dbReference>
<sequence>MKIALTGGGTGGHFYPIIAVAEELRDVIFDQKLIGTKYYFFSDHPYSPKLLADNELIFIKIPAGKWRRYFSLKNFTDLFVLAFGFIVALWKMFWIYPDVLFSKGGYASIPAVMAARILGIPIFIHESDSHPGRANLWASKFATRVALSYPDATTFFPPEKTAVVGNPLRREIMNPVPEGAKRFLKLEENLPILFVLGGSLGSQSINNALLETLPDLVQKYQIIHQTGRQNYDDVVARAGVILAGDAYQGHYQAFPYLESLAMRMAAGVADLVISRAGSAIFEIAHWGIPAIIIPIPETVSHDQRSNAFAYARTGGAVVIEENNLAPSILIAEIDRILNNPELKTKMRTATKSFAQPEAGHKIATEIVQMALQHES</sequence>
<evidence type="ECO:0000256" key="9">
    <source>
        <dbReference type="ARBA" id="ARBA00023316"/>
    </source>
</evidence>
<evidence type="ECO:0000256" key="4">
    <source>
        <dbReference type="ARBA" id="ARBA00022679"/>
    </source>
</evidence>
<keyword evidence="6 10" id="KW-0573">Peptidoglycan synthesis</keyword>
<organism evidence="14 15">
    <name type="scientific">Candidatus Vogelbacteria bacterium RIFOXYD1_FULL_44_32</name>
    <dbReference type="NCBI Taxonomy" id="1802438"/>
    <lineage>
        <taxon>Bacteria</taxon>
        <taxon>Candidatus Vogeliibacteriota</taxon>
    </lineage>
</organism>
<dbReference type="GO" id="GO:0009252">
    <property type="term" value="P:peptidoglycan biosynthetic process"/>
    <property type="evidence" value="ECO:0007669"/>
    <property type="project" value="UniProtKB-UniRule"/>
</dbReference>
<dbReference type="InterPro" id="IPR004276">
    <property type="entry name" value="GlycoTrans_28_N"/>
</dbReference>
<dbReference type="GO" id="GO:0051301">
    <property type="term" value="P:cell division"/>
    <property type="evidence" value="ECO:0007669"/>
    <property type="project" value="UniProtKB-KW"/>
</dbReference>
<evidence type="ECO:0000256" key="6">
    <source>
        <dbReference type="ARBA" id="ARBA00022984"/>
    </source>
</evidence>